<dbReference type="InterPro" id="IPR044976">
    <property type="entry name" value="FIPS5/FIPS3-like"/>
</dbReference>
<feature type="compositionally biased region" description="Basic and acidic residues" evidence="5">
    <location>
        <begin position="676"/>
        <end position="721"/>
    </location>
</feature>
<evidence type="ECO:0000256" key="2">
    <source>
        <dbReference type="ARBA" id="ARBA00007459"/>
    </source>
</evidence>
<feature type="region of interest" description="Disordered" evidence="5">
    <location>
        <begin position="265"/>
        <end position="294"/>
    </location>
</feature>
<feature type="compositionally biased region" description="Polar residues" evidence="5">
    <location>
        <begin position="615"/>
        <end position="626"/>
    </location>
</feature>
<feature type="compositionally biased region" description="Acidic residues" evidence="5">
    <location>
        <begin position="658"/>
        <end position="670"/>
    </location>
</feature>
<feature type="compositionally biased region" description="Acidic residues" evidence="5">
    <location>
        <begin position="123"/>
        <end position="132"/>
    </location>
</feature>
<feature type="region of interest" description="Disordered" evidence="5">
    <location>
        <begin position="216"/>
        <end position="240"/>
    </location>
</feature>
<evidence type="ECO:0000259" key="6">
    <source>
        <dbReference type="Pfam" id="PF05182"/>
    </source>
</evidence>
<dbReference type="AlphaFoldDB" id="A0A9N7RAL7"/>
<feature type="region of interest" description="Disordered" evidence="5">
    <location>
        <begin position="17"/>
        <end position="37"/>
    </location>
</feature>
<name>A0A9N7RAL7_STRHE</name>
<dbReference type="OrthoDB" id="1917198at2759"/>
<evidence type="ECO:0000256" key="4">
    <source>
        <dbReference type="ARBA" id="ARBA00023242"/>
    </source>
</evidence>
<evidence type="ECO:0000256" key="5">
    <source>
        <dbReference type="SAM" id="MobiDB-lite"/>
    </source>
</evidence>
<gene>
    <name evidence="7" type="ORF">SHERM_18227</name>
</gene>
<keyword evidence="3" id="KW-0507">mRNA processing</keyword>
<feature type="domain" description="Pre-mRNA polyadenylation factor Fip1" evidence="6">
    <location>
        <begin position="393"/>
        <end position="435"/>
    </location>
</feature>
<comment type="subcellular location">
    <subcellularLocation>
        <location evidence="1">Nucleus</location>
    </subcellularLocation>
</comment>
<dbReference type="GO" id="GO:0016607">
    <property type="term" value="C:nuclear speck"/>
    <property type="evidence" value="ECO:0007669"/>
    <property type="project" value="TreeGrafter"/>
</dbReference>
<feature type="compositionally biased region" description="Basic and acidic residues" evidence="5">
    <location>
        <begin position="740"/>
        <end position="774"/>
    </location>
</feature>
<feature type="region of interest" description="Disordered" evidence="5">
    <location>
        <begin position="473"/>
        <end position="529"/>
    </location>
</feature>
<dbReference type="Proteomes" id="UP001153555">
    <property type="component" value="Unassembled WGS sequence"/>
</dbReference>
<feature type="region of interest" description="Disordered" evidence="5">
    <location>
        <begin position="104"/>
        <end position="193"/>
    </location>
</feature>
<reference evidence="7" key="1">
    <citation type="submission" date="2019-12" db="EMBL/GenBank/DDBJ databases">
        <authorList>
            <person name="Scholes J."/>
        </authorList>
    </citation>
    <scope>NUCLEOTIDE SEQUENCE</scope>
</reference>
<dbReference type="PANTHER" id="PTHR36884">
    <property type="entry name" value="FIP1[III]-LIKE PROTEIN"/>
    <property type="match status" value="1"/>
</dbReference>
<keyword evidence="4" id="KW-0539">Nucleus</keyword>
<dbReference type="GO" id="GO:0006397">
    <property type="term" value="P:mRNA processing"/>
    <property type="evidence" value="ECO:0007669"/>
    <property type="project" value="UniProtKB-KW"/>
</dbReference>
<protein>
    <submittedName>
        <fullName evidence="7">FIP1</fullName>
    </submittedName>
</protein>
<evidence type="ECO:0000256" key="1">
    <source>
        <dbReference type="ARBA" id="ARBA00004123"/>
    </source>
</evidence>
<feature type="compositionally biased region" description="Acidic residues" evidence="5">
    <location>
        <begin position="543"/>
        <end position="552"/>
    </location>
</feature>
<organism evidence="7 8">
    <name type="scientific">Striga hermonthica</name>
    <name type="common">Purple witchweed</name>
    <name type="synonym">Buchnera hermonthica</name>
    <dbReference type="NCBI Taxonomy" id="68872"/>
    <lineage>
        <taxon>Eukaryota</taxon>
        <taxon>Viridiplantae</taxon>
        <taxon>Streptophyta</taxon>
        <taxon>Embryophyta</taxon>
        <taxon>Tracheophyta</taxon>
        <taxon>Spermatophyta</taxon>
        <taxon>Magnoliopsida</taxon>
        <taxon>eudicotyledons</taxon>
        <taxon>Gunneridae</taxon>
        <taxon>Pentapetalae</taxon>
        <taxon>asterids</taxon>
        <taxon>lamiids</taxon>
        <taxon>Lamiales</taxon>
        <taxon>Orobanchaceae</taxon>
        <taxon>Buchnereae</taxon>
        <taxon>Striga</taxon>
    </lineage>
</organism>
<comment type="similarity">
    <text evidence="2">Belongs to the FIP1 family.</text>
</comment>
<proteinExistence type="inferred from homology"/>
<dbReference type="GO" id="GO:0003723">
    <property type="term" value="F:RNA binding"/>
    <property type="evidence" value="ECO:0007669"/>
    <property type="project" value="TreeGrafter"/>
</dbReference>
<evidence type="ECO:0000256" key="3">
    <source>
        <dbReference type="ARBA" id="ARBA00022664"/>
    </source>
</evidence>
<accession>A0A9N7RAL7</accession>
<evidence type="ECO:0000313" key="7">
    <source>
        <dbReference type="EMBL" id="CAA0819975.1"/>
    </source>
</evidence>
<comment type="caution">
    <text evidence="7">The sequence shown here is derived from an EMBL/GenBank/DDBJ whole genome shotgun (WGS) entry which is preliminary data.</text>
</comment>
<dbReference type="EMBL" id="CACSLK010019758">
    <property type="protein sequence ID" value="CAA0819975.1"/>
    <property type="molecule type" value="Genomic_DNA"/>
</dbReference>
<feature type="compositionally biased region" description="Basic and acidic residues" evidence="5">
    <location>
        <begin position="582"/>
        <end position="613"/>
    </location>
</feature>
<sequence>MEDDDEFGDLYTDVLRPLTASHPPHPVSTLQTRPIGQDIDSDDEEILHGAADLKISVSGSRLDPVLKSNTSVQEKSLPKPEARPELGGFNLKFDSTSKAAEVAGGDGLGLEAGKEPSGGFNFTEDEDDLDIVVEERENKDDDLVEKDVNFVDKQEKMHSSTEQRENAGTYAARGPGGETAPDQMIPGLLANFDSHVGPNFGDDWESDESDDDLQIVLNDSHHGPMGMERMPGMNDEDDDEDGDQLIIVADNGDMVPHNQPMLEERELGVEEGRPTADGERKESGDAAKAGGSQPKIGYSNHLYHHHPSHSQFKYVRPGAEPLPGGTQGQVCPPVTVGPGAGRGRGEWRPRGPVPMQKGVHPGYGMPGWGHSTAGRGYGSGLDFTLPSHKTIFEVDIDGFEEKPWRLPGIDMSDFFNFGLNEEGWKDYCKQLEQLRLETTMQSKIRVYESGRMEQDYDPDLPPELAAAAGNQEIPSEKGNAGTGEDGPSDLARSSAHALPPVPVGRPIPVETGSGDRLPSIDTRRPRMHDSDAIIEVVCQSSNDDGDLAEQQDNDVVGGNDDIDVLHGDGAGHIDRSSQAYKDGQKREIVARREQLVSRDEIGKEGDPHEERYTSGKGQVRQSSETNPSDDDGEKQVTGNQNESFDSETVRQNPSFSSDDGEPAVDIEDANGDIAMDDERSLDIERENDERENSKCEGRVRSRHGEDNRKIHESEVLEDQHCRPRPGSSFKRRAEEDEEREDSRRHARGDSVDHWRRRGMVDDGRKRDSERDHSKLGICCRESSLQTTGYNGWHTL</sequence>
<dbReference type="Pfam" id="PF05182">
    <property type="entry name" value="Fip1"/>
    <property type="match status" value="1"/>
</dbReference>
<feature type="compositionally biased region" description="Basic and acidic residues" evidence="5">
    <location>
        <begin position="265"/>
        <end position="285"/>
    </location>
</feature>
<feature type="compositionally biased region" description="Basic and acidic residues" evidence="5">
    <location>
        <begin position="563"/>
        <end position="575"/>
    </location>
</feature>
<dbReference type="PANTHER" id="PTHR36884:SF1">
    <property type="entry name" value="FIP1[V]-LIKE PROTEIN"/>
    <property type="match status" value="1"/>
</dbReference>
<feature type="region of interest" description="Disordered" evidence="5">
    <location>
        <begin position="543"/>
        <end position="780"/>
    </location>
</feature>
<feature type="region of interest" description="Disordered" evidence="5">
    <location>
        <begin position="66"/>
        <end position="90"/>
    </location>
</feature>
<feature type="compositionally biased region" description="Basic and acidic residues" evidence="5">
    <location>
        <begin position="133"/>
        <end position="165"/>
    </location>
</feature>
<evidence type="ECO:0000313" key="8">
    <source>
        <dbReference type="Proteomes" id="UP001153555"/>
    </source>
</evidence>
<keyword evidence="8" id="KW-1185">Reference proteome</keyword>
<dbReference type="InterPro" id="IPR007854">
    <property type="entry name" value="Fip1_dom"/>
</dbReference>